<dbReference type="Proteomes" id="UP001497680">
    <property type="component" value="Unassembled WGS sequence"/>
</dbReference>
<proteinExistence type="predicted"/>
<accession>A0ACC0DEA4</accession>
<keyword evidence="2" id="KW-1185">Reference proteome</keyword>
<comment type="caution">
    <text evidence="1">The sequence shown here is derived from an EMBL/GenBank/DDBJ whole genome shotgun (WGS) entry which is preliminary data.</text>
</comment>
<gene>
    <name evidence="1" type="ORF">F4821DRAFT_228228</name>
</gene>
<evidence type="ECO:0000313" key="1">
    <source>
        <dbReference type="EMBL" id="KAI6090914.1"/>
    </source>
</evidence>
<evidence type="ECO:0000313" key="2">
    <source>
        <dbReference type="Proteomes" id="UP001497680"/>
    </source>
</evidence>
<name>A0ACC0DEA4_9PEZI</name>
<protein>
    <submittedName>
        <fullName evidence="1">Cysteine proteinase</fullName>
    </submittedName>
</protein>
<reference evidence="1 2" key="1">
    <citation type="journal article" date="2022" name="New Phytol.">
        <title>Ecological generalism drives hyperdiversity of secondary metabolite gene clusters in xylarialean endophytes.</title>
        <authorList>
            <person name="Franco M.E.E."/>
            <person name="Wisecaver J.H."/>
            <person name="Arnold A.E."/>
            <person name="Ju Y.M."/>
            <person name="Slot J.C."/>
            <person name="Ahrendt S."/>
            <person name="Moore L.P."/>
            <person name="Eastman K.E."/>
            <person name="Scott K."/>
            <person name="Konkel Z."/>
            <person name="Mondo S.J."/>
            <person name="Kuo A."/>
            <person name="Hayes R.D."/>
            <person name="Haridas S."/>
            <person name="Andreopoulos B."/>
            <person name="Riley R."/>
            <person name="LaButti K."/>
            <person name="Pangilinan J."/>
            <person name="Lipzen A."/>
            <person name="Amirebrahimi M."/>
            <person name="Yan J."/>
            <person name="Adam C."/>
            <person name="Keymanesh K."/>
            <person name="Ng V."/>
            <person name="Louie K."/>
            <person name="Northen T."/>
            <person name="Drula E."/>
            <person name="Henrissat B."/>
            <person name="Hsieh H.M."/>
            <person name="Youens-Clark K."/>
            <person name="Lutzoni F."/>
            <person name="Miadlikowska J."/>
            <person name="Eastwood D.C."/>
            <person name="Hamelin R.C."/>
            <person name="Grigoriev I.V."/>
            <person name="U'Ren J.M."/>
        </authorList>
    </citation>
    <scope>NUCLEOTIDE SEQUENCE [LARGE SCALE GENOMIC DNA]</scope>
    <source>
        <strain evidence="1 2">ER1909</strain>
    </source>
</reference>
<organism evidence="1 2">
    <name type="scientific">Hypoxylon rubiginosum</name>
    <dbReference type="NCBI Taxonomy" id="110542"/>
    <lineage>
        <taxon>Eukaryota</taxon>
        <taxon>Fungi</taxon>
        <taxon>Dikarya</taxon>
        <taxon>Ascomycota</taxon>
        <taxon>Pezizomycotina</taxon>
        <taxon>Sordariomycetes</taxon>
        <taxon>Xylariomycetidae</taxon>
        <taxon>Xylariales</taxon>
        <taxon>Hypoxylaceae</taxon>
        <taxon>Hypoxylon</taxon>
    </lineage>
</organism>
<sequence length="1118" mass="124650">MGPSILKKFKSVNPVNYLQGNNHSSLLRRSESPHPLPSSPPAKRQKVEDSSTHTQAQFALLPNNEVIGRPTSRKRSFDSISDSQQTSISQPSISKGHHSIQPNVSEYRNLRNHTATGSPRKRIRSNARKYDMGPRVRRTGDEEIHLLSSDAGDSDGDVEVVENPETEGIAHGQRFEQRQQPLDAIGKHFRSSNGRSANAFPTKAARTLNSVIDSTKGKRKSLGSSPDELAPKVQDMRGKLRTRPPGSPSPSMSKRGNIPTTDFTGPSTELNLARDIIGGGLRVLRAASGSYKYESGKADNPDECFLRVGKISTILLPADVAGREMTGYEYCSVNYIKVNKILYSTSPTCRIVHIERSSSPMTSSAPKLVYEFQNRNDLDNFIKWAKSHKRSGTSRPKFDETDQKMLERILDHMLSQATRNTTIRDNQADDVRQVEHNRAVEAKPTTQSQVPTSHIKKKDLMKPLTSMSPSSPKTMVLPDETRRHNPLRQARTTRSSFALIGSPESPKCSEAPEPDGWSVQNKDWEKEWRNSLVFPPHGKSRATVDKEDISRLDEGEFLNDNLLTFYLRYLQHSLEAERPDLAQKIYFHNTYFYEKLKSTKTSGGINYDSVKAWTSKVDLFTKDFIIVPINEYTHWYVAIIYNAPKLLPSPGQKEVPESQSADTITVEEDMVDSGKVSRASSQSRKPDEPRGAEAMISAADSDVINHLSPTDQESQKAELQLVTGEQDVEEILDRSDSRVDLEQVHPSSSNHRGKRAGKKPSIGPRKFNPDHPRIITLDSLAIHHSPACRSLKQYLVAELKDKKGIEIPIPGALGMTARAVPEQNNHCDCGLFLLGYIKEFLDNPYKFVHSILQHEPIDWNLDPSELRNTIRNLIFKLQKEQQDRDDARKQEKRQAASLKKRKHPESEQQATSRSVSVTPTEGAVIKESDNEATPRKKSPTPNSSRSKPKPVSASAEDWVIPGSYPVSPAVVRVETRSSPVAVGAQTRGSPVAVDTDKAEQNEIQSFLPPLSETPLSVTASGSSEIRPVVVDEVSQAQNLEPVQNHSSPKQTSSRTVVRMSPQHLQGYIELYAEPRVRPQSNETPTTSPYFAGRQDGDTMPSARLREQLEPSPVIDISD</sequence>
<dbReference type="EMBL" id="MU394289">
    <property type="protein sequence ID" value="KAI6090914.1"/>
    <property type="molecule type" value="Genomic_DNA"/>
</dbReference>